<dbReference type="PANTHER" id="PTHR37533">
    <property type="entry name" value="FLAGELLAR HOOK-LENGTH CONTROL PROTEIN"/>
    <property type="match status" value="1"/>
</dbReference>
<dbReference type="RefSeq" id="WP_177100128.1">
    <property type="nucleotide sequence ID" value="NZ_JACAQA010000005.1"/>
</dbReference>
<name>A0A7Y7WPP7_9PSED</name>
<protein>
    <submittedName>
        <fullName evidence="3">Flagellar hook-length control protein FliK</fullName>
    </submittedName>
</protein>
<dbReference type="PANTHER" id="PTHR37533:SF2">
    <property type="entry name" value="FLAGELLAR HOOK-LENGTH CONTROL PROTEIN"/>
    <property type="match status" value="1"/>
</dbReference>
<feature type="compositionally biased region" description="Low complexity" evidence="1">
    <location>
        <begin position="123"/>
        <end position="132"/>
    </location>
</feature>
<dbReference type="InterPro" id="IPR052563">
    <property type="entry name" value="FliK"/>
</dbReference>
<feature type="compositionally biased region" description="Low complexity" evidence="1">
    <location>
        <begin position="64"/>
        <end position="86"/>
    </location>
</feature>
<keyword evidence="3" id="KW-0966">Cell projection</keyword>
<dbReference type="CDD" id="cd17470">
    <property type="entry name" value="T3SS_Flik_C"/>
    <property type="match status" value="1"/>
</dbReference>
<dbReference type="Proteomes" id="UP000522864">
    <property type="component" value="Unassembled WGS sequence"/>
</dbReference>
<dbReference type="EMBL" id="JACAQA010000005">
    <property type="protein sequence ID" value="NWB85394.1"/>
    <property type="molecule type" value="Genomic_DNA"/>
</dbReference>
<gene>
    <name evidence="3" type="ORF">HX830_10915</name>
</gene>
<feature type="compositionally biased region" description="Low complexity" evidence="1">
    <location>
        <begin position="249"/>
        <end position="263"/>
    </location>
</feature>
<feature type="compositionally biased region" description="Low complexity" evidence="1">
    <location>
        <begin position="196"/>
        <end position="229"/>
    </location>
</feature>
<evidence type="ECO:0000313" key="4">
    <source>
        <dbReference type="Proteomes" id="UP000522864"/>
    </source>
</evidence>
<evidence type="ECO:0000313" key="3">
    <source>
        <dbReference type="EMBL" id="NWB85394.1"/>
    </source>
</evidence>
<proteinExistence type="predicted"/>
<dbReference type="InterPro" id="IPR038610">
    <property type="entry name" value="FliK-like_C_sf"/>
</dbReference>
<feature type="region of interest" description="Disordered" evidence="1">
    <location>
        <begin position="64"/>
        <end position="162"/>
    </location>
</feature>
<feature type="compositionally biased region" description="Basic and acidic residues" evidence="1">
    <location>
        <begin position="101"/>
        <end position="122"/>
    </location>
</feature>
<accession>A0A7Y7WPP7</accession>
<dbReference type="InterPro" id="IPR021136">
    <property type="entry name" value="Flagellar_hook_control-like_C"/>
</dbReference>
<feature type="compositionally biased region" description="Low complexity" evidence="1">
    <location>
        <begin position="435"/>
        <end position="453"/>
    </location>
</feature>
<organism evidence="3 4">
    <name type="scientific">Pseudomonas gingeri</name>
    <dbReference type="NCBI Taxonomy" id="117681"/>
    <lineage>
        <taxon>Bacteria</taxon>
        <taxon>Pseudomonadati</taxon>
        <taxon>Pseudomonadota</taxon>
        <taxon>Gammaproteobacteria</taxon>
        <taxon>Pseudomonadales</taxon>
        <taxon>Pseudomonadaceae</taxon>
        <taxon>Pseudomonas</taxon>
    </lineage>
</organism>
<evidence type="ECO:0000259" key="2">
    <source>
        <dbReference type="Pfam" id="PF02120"/>
    </source>
</evidence>
<dbReference type="Pfam" id="PF02120">
    <property type="entry name" value="Flg_hook"/>
    <property type="match status" value="1"/>
</dbReference>
<feature type="region of interest" description="Disordered" evidence="1">
    <location>
        <begin position="196"/>
        <end position="267"/>
    </location>
</feature>
<comment type="caution">
    <text evidence="3">The sequence shown here is derived from an EMBL/GenBank/DDBJ whole genome shotgun (WGS) entry which is preliminary data.</text>
</comment>
<feature type="region of interest" description="Disordered" evidence="1">
    <location>
        <begin position="435"/>
        <end position="468"/>
    </location>
</feature>
<dbReference type="Gene3D" id="3.30.750.140">
    <property type="match status" value="1"/>
</dbReference>
<evidence type="ECO:0000256" key="1">
    <source>
        <dbReference type="SAM" id="MobiDB-lite"/>
    </source>
</evidence>
<keyword evidence="3" id="KW-0282">Flagellum</keyword>
<reference evidence="3 4" key="1">
    <citation type="submission" date="2020-04" db="EMBL/GenBank/DDBJ databases">
        <title>Molecular characterization of pseudomonads from Agaricus bisporus reveal novel blotch 2 pathogens in Western Europe.</title>
        <authorList>
            <person name="Taparia T."/>
            <person name="Krijger M."/>
            <person name="Haynes E."/>
            <person name="Elpinstone J.G."/>
            <person name="Noble R."/>
            <person name="Van Der Wolf J."/>
        </authorList>
    </citation>
    <scope>NUCLEOTIDE SEQUENCE [LARGE SCALE GENOMIC DNA]</scope>
    <source>
        <strain evidence="3 4">G9001</strain>
    </source>
</reference>
<dbReference type="AlphaFoldDB" id="A0A7Y7WPP7"/>
<feature type="compositionally biased region" description="Low complexity" evidence="1">
    <location>
        <begin position="141"/>
        <end position="162"/>
    </location>
</feature>
<feature type="domain" description="Flagellar hook-length control protein-like C-terminal" evidence="2">
    <location>
        <begin position="355"/>
        <end position="433"/>
    </location>
</feature>
<keyword evidence="3" id="KW-0969">Cilium</keyword>
<sequence>MSLVPNSLLQANAAVKPQADPVIPAPSVVAPPKDNAFSFAQVYQSTQSNPVKVAFNPLKSMADKAPVAPAKPDAPASKADNPNASAQSSVAGSGKSLPADKTTKVDGKTASADDKGASDKTAADGTTASTDTAKSDDKTASSDGTDTTATDTPVAVATPDPAVDPALLQAAAAAATQAPAPATPVDPALVQAPVAAAVSAAAKPAAATTPAAGDDFDPAADPLDNLPAVRLAMEQGGHVSSGGQASAKSTDNTSANTDATDSTLAQNQANNVVTMLDQKTDPDGSDQGGDKSFKTLIDDGLKDIKSASSDTRVDDFANRLAALTQAATPKTANALPANQPLAMHQSGWSEEVVNRVMYLSSANLKSAEIQLQPAELGRLDIKVNMSADQPTQISFISAHAGVRDALEGNMPRLRDMLQQQGLGQADVTVSDQARGWAGQGQGAQQQQQQAHRGSGSGGSLSGDSEDELSVATVSEAAAAASTSVVVGSSAVDYYA</sequence>